<dbReference type="RefSeq" id="WP_105353084.1">
    <property type="nucleotide sequence ID" value="NZ_PUIA01000035.1"/>
</dbReference>
<organism evidence="1 2">
    <name type="scientific">Blastopirellula marina</name>
    <dbReference type="NCBI Taxonomy" id="124"/>
    <lineage>
        <taxon>Bacteria</taxon>
        <taxon>Pseudomonadati</taxon>
        <taxon>Planctomycetota</taxon>
        <taxon>Planctomycetia</taxon>
        <taxon>Pirellulales</taxon>
        <taxon>Pirellulaceae</taxon>
        <taxon>Blastopirellula</taxon>
    </lineage>
</organism>
<gene>
    <name evidence="1" type="ORF">C5Y96_11030</name>
</gene>
<dbReference type="EMBL" id="PUIA01000035">
    <property type="protein sequence ID" value="PQO33374.1"/>
    <property type="molecule type" value="Genomic_DNA"/>
</dbReference>
<accession>A0A2S8FNE9</accession>
<dbReference type="AlphaFoldDB" id="A0A2S8FNE9"/>
<proteinExistence type="predicted"/>
<name>A0A2S8FNE9_9BACT</name>
<protein>
    <submittedName>
        <fullName evidence="1">Uncharacterized protein</fullName>
    </submittedName>
</protein>
<evidence type="ECO:0000313" key="1">
    <source>
        <dbReference type="EMBL" id="PQO33374.1"/>
    </source>
</evidence>
<comment type="caution">
    <text evidence="1">The sequence shown here is derived from an EMBL/GenBank/DDBJ whole genome shotgun (WGS) entry which is preliminary data.</text>
</comment>
<evidence type="ECO:0000313" key="2">
    <source>
        <dbReference type="Proteomes" id="UP000240009"/>
    </source>
</evidence>
<sequence length="161" mass="19032">MEIREGKCVSVRRLTYLEKEDEYKAVSYIFRTTNPEWQLLHEEIWRANQILKGLEYASTQVGYVEIYNDIMGDLLGAINGMVGASHALEGEVQDLKQLEIESLKSLVEQRKRFYQHRQELIGQYDYSRKVTDRILFDEGDWEIEYTTERVRIEEVLDDACE</sequence>
<reference evidence="1 2" key="1">
    <citation type="submission" date="2018-02" db="EMBL/GenBank/DDBJ databases">
        <title>Comparative genomes isolates from brazilian mangrove.</title>
        <authorList>
            <person name="Araujo J.E."/>
            <person name="Taketani R.G."/>
            <person name="Silva M.C.P."/>
            <person name="Loureco M.V."/>
            <person name="Andreote F.D."/>
        </authorList>
    </citation>
    <scope>NUCLEOTIDE SEQUENCE [LARGE SCALE GENOMIC DNA]</scope>
    <source>
        <strain evidence="1 2">HEX-2 MGV</strain>
    </source>
</reference>
<dbReference type="Proteomes" id="UP000240009">
    <property type="component" value="Unassembled WGS sequence"/>
</dbReference>